<feature type="repeat" description="WD" evidence="6">
    <location>
        <begin position="326"/>
        <end position="355"/>
    </location>
</feature>
<dbReference type="PROSITE" id="PS50082">
    <property type="entry name" value="WD_REPEATS_2"/>
    <property type="match status" value="2"/>
</dbReference>
<dbReference type="GO" id="GO:0048188">
    <property type="term" value="C:Set1C/COMPASS complex"/>
    <property type="evidence" value="ECO:0007669"/>
    <property type="project" value="TreeGrafter"/>
</dbReference>
<comment type="similarity">
    <text evidence="2">Belongs to the WD repeat SWD2 family.</text>
</comment>
<feature type="repeat" description="WD" evidence="6">
    <location>
        <begin position="140"/>
        <end position="181"/>
    </location>
</feature>
<feature type="region of interest" description="Disordered" evidence="7">
    <location>
        <begin position="23"/>
        <end position="46"/>
    </location>
</feature>
<organism evidence="8 9">
    <name type="scientific">Chloropicon roscoffensis</name>
    <dbReference type="NCBI Taxonomy" id="1461544"/>
    <lineage>
        <taxon>Eukaryota</taxon>
        <taxon>Viridiplantae</taxon>
        <taxon>Chlorophyta</taxon>
        <taxon>Chloropicophyceae</taxon>
        <taxon>Chloropicales</taxon>
        <taxon>Chloropicaceae</taxon>
        <taxon>Chloropicon</taxon>
    </lineage>
</organism>
<comment type="subcellular location">
    <subcellularLocation>
        <location evidence="1">Nucleus</location>
    </subcellularLocation>
</comment>
<protein>
    <submittedName>
        <fullName evidence="8">Subtilisin-like protein</fullName>
    </submittedName>
</protein>
<dbReference type="InterPro" id="IPR036322">
    <property type="entry name" value="WD40_repeat_dom_sf"/>
</dbReference>
<dbReference type="SMART" id="SM00320">
    <property type="entry name" value="WD40"/>
    <property type="match status" value="5"/>
</dbReference>
<dbReference type="EMBL" id="CP151506">
    <property type="protein sequence ID" value="WZN62792.1"/>
    <property type="molecule type" value="Genomic_DNA"/>
</dbReference>
<keyword evidence="9" id="KW-1185">Reference proteome</keyword>
<dbReference type="PANTHER" id="PTHR19861">
    <property type="entry name" value="WD40 REPEAT PROTEIN SWD2"/>
    <property type="match status" value="1"/>
</dbReference>
<evidence type="ECO:0000313" key="9">
    <source>
        <dbReference type="Proteomes" id="UP001472866"/>
    </source>
</evidence>
<gene>
    <name evidence="8" type="ORF">HKI87_06g43340</name>
</gene>
<dbReference type="Pfam" id="PF00400">
    <property type="entry name" value="WD40"/>
    <property type="match status" value="2"/>
</dbReference>
<dbReference type="Gene3D" id="2.130.10.10">
    <property type="entry name" value="YVTN repeat-like/Quinoprotein amine dehydrogenase"/>
    <property type="match status" value="2"/>
</dbReference>
<dbReference type="InterPro" id="IPR015943">
    <property type="entry name" value="WD40/YVTN_repeat-like_dom_sf"/>
</dbReference>
<evidence type="ECO:0000256" key="7">
    <source>
        <dbReference type="SAM" id="MobiDB-lite"/>
    </source>
</evidence>
<evidence type="ECO:0000256" key="3">
    <source>
        <dbReference type="ARBA" id="ARBA00022574"/>
    </source>
</evidence>
<dbReference type="SUPFAM" id="SSF50978">
    <property type="entry name" value="WD40 repeat-like"/>
    <property type="match status" value="1"/>
</dbReference>
<dbReference type="InterPro" id="IPR037867">
    <property type="entry name" value="Swd2/WDR82"/>
</dbReference>
<dbReference type="GO" id="GO:0003682">
    <property type="term" value="F:chromatin binding"/>
    <property type="evidence" value="ECO:0007669"/>
    <property type="project" value="TreeGrafter"/>
</dbReference>
<evidence type="ECO:0000313" key="8">
    <source>
        <dbReference type="EMBL" id="WZN62792.1"/>
    </source>
</evidence>
<evidence type="ECO:0000256" key="4">
    <source>
        <dbReference type="ARBA" id="ARBA00022737"/>
    </source>
</evidence>
<keyword evidence="5" id="KW-0539">Nucleus</keyword>
<dbReference type="Proteomes" id="UP001472866">
    <property type="component" value="Chromosome 06"/>
</dbReference>
<reference evidence="8 9" key="1">
    <citation type="submission" date="2024-03" db="EMBL/GenBank/DDBJ databases">
        <title>Complete genome sequence of the green alga Chloropicon roscoffensis RCC1871.</title>
        <authorList>
            <person name="Lemieux C."/>
            <person name="Pombert J.-F."/>
            <person name="Otis C."/>
            <person name="Turmel M."/>
        </authorList>
    </citation>
    <scope>NUCLEOTIDE SEQUENCE [LARGE SCALE GENOMIC DNA]</scope>
    <source>
        <strain evidence="8 9">RCC1871</strain>
    </source>
</reference>
<accession>A0AAX4P9U0</accession>
<dbReference type="GO" id="GO:0016070">
    <property type="term" value="P:RNA metabolic process"/>
    <property type="evidence" value="ECO:0007669"/>
    <property type="project" value="UniProtKB-ARBA"/>
</dbReference>
<evidence type="ECO:0000256" key="1">
    <source>
        <dbReference type="ARBA" id="ARBA00004123"/>
    </source>
</evidence>
<evidence type="ECO:0000256" key="6">
    <source>
        <dbReference type="PROSITE-ProRule" id="PRU00221"/>
    </source>
</evidence>
<evidence type="ECO:0000256" key="2">
    <source>
        <dbReference type="ARBA" id="ARBA00005616"/>
    </source>
</evidence>
<dbReference type="PROSITE" id="PS50294">
    <property type="entry name" value="WD_REPEATS_REGION"/>
    <property type="match status" value="1"/>
</dbReference>
<dbReference type="AlphaFoldDB" id="A0AAX4P9U0"/>
<keyword evidence="3 6" id="KW-0853">WD repeat</keyword>
<dbReference type="InterPro" id="IPR001680">
    <property type="entry name" value="WD40_rpt"/>
</dbReference>
<proteinExistence type="inferred from homology"/>
<dbReference type="PANTHER" id="PTHR19861:SF0">
    <property type="entry name" value="WD REPEAT-CONTAINING PROTEIN 82"/>
    <property type="match status" value="1"/>
</dbReference>
<sequence length="409" mass="46179">MARDARRGPSFDLTDEIMASFTVGKEFHPPPQSGREPAPRPASTMTSMDFHAKNSLMVTVCDDELARVAIRVYNLAEGKHERTCFNSKHGVSCARFTHHPRSIVYASSKEWNNESWHREVDNNTIWHHSLTDNAMVRMFKKGHTDSVLDIEVSKVDDLFFSCSKDKTVKLWDLRLQKAQHNLDIKSLGLDNCREPRMVLDRNLHQGGQARLVWVGGEGGHIVCFDPRTLKAIENHEIEPQPIAINNSMIMPHQHYRAALQAAIPYDESPIKCLKVGNDGNLLAFSLQSYQGAVIYVYDTDPLHYEKDLTRPKHAFATREKGGEFDFSPDDKYLLSAGPRGSVFVWNLENGKKVAELPSARRNISCLKWLPTHQLFATGGQTDDDEGVAGASLWVPTFLPNLQEDLRNGY</sequence>
<name>A0AAX4P9U0_9CHLO</name>
<evidence type="ECO:0000256" key="5">
    <source>
        <dbReference type="ARBA" id="ARBA00023242"/>
    </source>
</evidence>
<keyword evidence="4" id="KW-0677">Repeat</keyword>